<comment type="caution">
    <text evidence="2">The sequence shown here is derived from an EMBL/GenBank/DDBJ whole genome shotgun (WGS) entry which is preliminary data.</text>
</comment>
<feature type="region of interest" description="Disordered" evidence="1">
    <location>
        <begin position="59"/>
        <end position="101"/>
    </location>
</feature>
<dbReference type="EMBL" id="AKHW03005510">
    <property type="protein sequence ID" value="KYO26426.1"/>
    <property type="molecule type" value="Genomic_DNA"/>
</dbReference>
<accession>A0A151MPF6</accession>
<reference evidence="2 3" key="1">
    <citation type="journal article" date="2012" name="Genome Biol.">
        <title>Sequencing three crocodilian genomes to illuminate the evolution of archosaurs and amniotes.</title>
        <authorList>
            <person name="St John J.A."/>
            <person name="Braun E.L."/>
            <person name="Isberg S.R."/>
            <person name="Miles L.G."/>
            <person name="Chong A.Y."/>
            <person name="Gongora J."/>
            <person name="Dalzell P."/>
            <person name="Moran C."/>
            <person name="Bed'hom B."/>
            <person name="Abzhanov A."/>
            <person name="Burgess S.C."/>
            <person name="Cooksey A.M."/>
            <person name="Castoe T.A."/>
            <person name="Crawford N.G."/>
            <person name="Densmore L.D."/>
            <person name="Drew J.C."/>
            <person name="Edwards S.V."/>
            <person name="Faircloth B.C."/>
            <person name="Fujita M.K."/>
            <person name="Greenwold M.J."/>
            <person name="Hoffmann F.G."/>
            <person name="Howard J.M."/>
            <person name="Iguchi T."/>
            <person name="Janes D.E."/>
            <person name="Khan S.Y."/>
            <person name="Kohno S."/>
            <person name="de Koning A.J."/>
            <person name="Lance S.L."/>
            <person name="McCarthy F.M."/>
            <person name="McCormack J.E."/>
            <person name="Merchant M.E."/>
            <person name="Peterson D.G."/>
            <person name="Pollock D.D."/>
            <person name="Pourmand N."/>
            <person name="Raney B.J."/>
            <person name="Roessler K.A."/>
            <person name="Sanford J.R."/>
            <person name="Sawyer R.H."/>
            <person name="Schmidt C.J."/>
            <person name="Triplett E.W."/>
            <person name="Tuberville T.D."/>
            <person name="Venegas-Anaya M."/>
            <person name="Howard J.T."/>
            <person name="Jarvis E.D."/>
            <person name="Guillette L.J.Jr."/>
            <person name="Glenn T.C."/>
            <person name="Green R.E."/>
            <person name="Ray D.A."/>
        </authorList>
    </citation>
    <scope>NUCLEOTIDE SEQUENCE [LARGE SCALE GENOMIC DNA]</scope>
    <source>
        <strain evidence="2">KSC_2009_1</strain>
    </source>
</reference>
<keyword evidence="3" id="KW-1185">Reference proteome</keyword>
<organism evidence="2 3">
    <name type="scientific">Alligator mississippiensis</name>
    <name type="common">American alligator</name>
    <dbReference type="NCBI Taxonomy" id="8496"/>
    <lineage>
        <taxon>Eukaryota</taxon>
        <taxon>Metazoa</taxon>
        <taxon>Chordata</taxon>
        <taxon>Craniata</taxon>
        <taxon>Vertebrata</taxon>
        <taxon>Euteleostomi</taxon>
        <taxon>Archelosauria</taxon>
        <taxon>Archosauria</taxon>
        <taxon>Crocodylia</taxon>
        <taxon>Alligatoridae</taxon>
        <taxon>Alligatorinae</taxon>
        <taxon>Alligator</taxon>
    </lineage>
</organism>
<gene>
    <name evidence="2" type="ORF">Y1Q_0010395</name>
</gene>
<proteinExistence type="predicted"/>
<dbReference type="Proteomes" id="UP000050525">
    <property type="component" value="Unassembled WGS sequence"/>
</dbReference>
<evidence type="ECO:0000313" key="2">
    <source>
        <dbReference type="EMBL" id="KYO26426.1"/>
    </source>
</evidence>
<protein>
    <submittedName>
        <fullName evidence="2">Uncharacterized protein</fullName>
    </submittedName>
</protein>
<sequence length="101" mass="11033">MRLNFTCKAVPRCCEPVCFGNCTVEQVYGYKRRLPEQPGSKQTGAANSAVCKQFIRTRGGRGRGREARHQILFQEGGSDPQGPNVHGAWATDPQSPDAAAR</sequence>
<evidence type="ECO:0000256" key="1">
    <source>
        <dbReference type="SAM" id="MobiDB-lite"/>
    </source>
</evidence>
<dbReference type="AlphaFoldDB" id="A0A151MPF6"/>
<name>A0A151MPF6_ALLMI</name>
<evidence type="ECO:0000313" key="3">
    <source>
        <dbReference type="Proteomes" id="UP000050525"/>
    </source>
</evidence>